<keyword evidence="3" id="KW-1185">Reference proteome</keyword>
<dbReference type="AlphaFoldDB" id="A0A1Y1S5M8"/>
<protein>
    <submittedName>
        <fullName evidence="2">Uncharacterized protein</fullName>
    </submittedName>
</protein>
<feature type="region of interest" description="Disordered" evidence="1">
    <location>
        <begin position="131"/>
        <end position="150"/>
    </location>
</feature>
<feature type="compositionally biased region" description="Basic and acidic residues" evidence="1">
    <location>
        <begin position="136"/>
        <end position="150"/>
    </location>
</feature>
<dbReference type="EMBL" id="LWDP01000053">
    <property type="protein sequence ID" value="ORD93707.1"/>
    <property type="molecule type" value="Genomic_DNA"/>
</dbReference>
<dbReference type="Proteomes" id="UP000192639">
    <property type="component" value="Unassembled WGS sequence"/>
</dbReference>
<name>A0A1Y1S5M8_9MICR</name>
<gene>
    <name evidence="2" type="ORF">ECANGB1_1723</name>
</gene>
<comment type="caution">
    <text evidence="2">The sequence shown here is derived from an EMBL/GenBank/DDBJ whole genome shotgun (WGS) entry which is preliminary data.</text>
</comment>
<organism evidence="2 3">
    <name type="scientific">Enterospora canceri</name>
    <dbReference type="NCBI Taxonomy" id="1081671"/>
    <lineage>
        <taxon>Eukaryota</taxon>
        <taxon>Fungi</taxon>
        <taxon>Fungi incertae sedis</taxon>
        <taxon>Microsporidia</taxon>
        <taxon>Enterocytozoonidae</taxon>
        <taxon>Enterospora</taxon>
    </lineage>
</organism>
<sequence>MFSKQIYTLDFTLEETSKHSLGLGLNLEKEHACHDSARSHCLAPASTTEKTKPRQYTFEECYTAVTTQIERHLGKLSAAKVADMTEILCTLHANLRNMTPVQQKSHMKVVLEAYNSLIVFYKKTIEQIEQHQPNKPVDKSIDKDKSNKHNNDNSWCSDNCYQHRAGIRQIHSGRADLFGAMSRNLTTYCRKYALLRERL</sequence>
<accession>A0A1Y1S5M8</accession>
<reference evidence="2 3" key="1">
    <citation type="journal article" date="2017" name="Environ. Microbiol.">
        <title>Decay of the glycolytic pathway and adaptation to intranuclear parasitism within Enterocytozoonidae microsporidia.</title>
        <authorList>
            <person name="Wiredu Boakye D."/>
            <person name="Jaroenlak P."/>
            <person name="Prachumwat A."/>
            <person name="Williams T.A."/>
            <person name="Bateman K.S."/>
            <person name="Itsathitphaisarn O."/>
            <person name="Sritunyalucksana K."/>
            <person name="Paszkiewicz K.H."/>
            <person name="Moore K.A."/>
            <person name="Stentiford G.D."/>
            <person name="Williams B.A."/>
        </authorList>
    </citation>
    <scope>NUCLEOTIDE SEQUENCE [LARGE SCALE GENOMIC DNA]</scope>
    <source>
        <strain evidence="2 3">GB1</strain>
    </source>
</reference>
<dbReference type="VEuPathDB" id="MicrosporidiaDB:ECANGB1_1723"/>
<evidence type="ECO:0000313" key="3">
    <source>
        <dbReference type="Proteomes" id="UP000192639"/>
    </source>
</evidence>
<evidence type="ECO:0000313" key="2">
    <source>
        <dbReference type="EMBL" id="ORD93707.1"/>
    </source>
</evidence>
<evidence type="ECO:0000256" key="1">
    <source>
        <dbReference type="SAM" id="MobiDB-lite"/>
    </source>
</evidence>
<proteinExistence type="predicted"/>